<protein>
    <submittedName>
        <fullName evidence="2">Uncharacterized protein</fullName>
    </submittedName>
</protein>
<evidence type="ECO:0000256" key="1">
    <source>
        <dbReference type="SAM" id="MobiDB-lite"/>
    </source>
</evidence>
<proteinExistence type="predicted"/>
<dbReference type="EMBL" id="JACKTG010000003">
    <property type="protein sequence ID" value="MCV6987733.1"/>
    <property type="molecule type" value="Genomic_DNA"/>
</dbReference>
<organism evidence="2 3">
    <name type="scientific">Mycobacterium bouchedurhonense</name>
    <dbReference type="NCBI Taxonomy" id="701041"/>
    <lineage>
        <taxon>Bacteria</taxon>
        <taxon>Bacillati</taxon>
        <taxon>Actinomycetota</taxon>
        <taxon>Actinomycetes</taxon>
        <taxon>Mycobacteriales</taxon>
        <taxon>Mycobacteriaceae</taxon>
        <taxon>Mycobacterium</taxon>
        <taxon>Mycobacterium avium complex (MAC)</taxon>
    </lineage>
</organism>
<reference evidence="2" key="1">
    <citation type="submission" date="2020-07" db="EMBL/GenBank/DDBJ databases">
        <authorList>
            <person name="Pettersson B.M.F."/>
            <person name="Behra P.R.K."/>
            <person name="Ramesh M."/>
            <person name="Das S."/>
            <person name="Dasgupta S."/>
            <person name="Kirsebom L.A."/>
        </authorList>
    </citation>
    <scope>NUCLEOTIDE SEQUENCE</scope>
    <source>
        <strain evidence="2">DSM 45439</strain>
    </source>
</reference>
<name>A0AAW5RZM8_MYCBC</name>
<dbReference type="Proteomes" id="UP001207588">
    <property type="component" value="Unassembled WGS sequence"/>
</dbReference>
<reference evidence="2" key="2">
    <citation type="journal article" date="2022" name="BMC Genomics">
        <title>Comparative genome analysis of mycobacteria focusing on tRNA and non-coding RNA.</title>
        <authorList>
            <person name="Behra P.R.K."/>
            <person name="Pettersson B.M.F."/>
            <person name="Ramesh M."/>
            <person name="Das S."/>
            <person name="Dasgupta S."/>
            <person name="Kirsebom L.A."/>
        </authorList>
    </citation>
    <scope>NUCLEOTIDE SEQUENCE</scope>
    <source>
        <strain evidence="2">DSM 45439</strain>
    </source>
</reference>
<feature type="region of interest" description="Disordered" evidence="1">
    <location>
        <begin position="1"/>
        <end position="89"/>
    </location>
</feature>
<dbReference type="RefSeq" id="WP_139800175.1">
    <property type="nucleotide sequence ID" value="NZ_JACKTG010000003.1"/>
</dbReference>
<evidence type="ECO:0000313" key="3">
    <source>
        <dbReference type="Proteomes" id="UP001207588"/>
    </source>
</evidence>
<dbReference type="AlphaFoldDB" id="A0AAW5RZM8"/>
<gene>
    <name evidence="2" type="ORF">H7I91_00170</name>
</gene>
<accession>A0AAW5RZM8</accession>
<sequence length="217" mass="23877">MAEKTHKSLQSTFAAPPQRGTKLQGMLRSRTQEPEAPADEPQAVPAPPAAEVPSTPAPTSSAPQLAQPQQTVTTLPAPSAPADMGRLVEQPETGTVSVYLRPRAYRELVDRRQRKFRSYAQTVYDAFAFVRDQAKDEQKNPTAALAALFATTAADDPWLMPEPQSAKNAAEPTVEAKIAFKAHERQWIKQRMNDVNATHMSPFLATVLEHFLLHGKN</sequence>
<comment type="caution">
    <text evidence="2">The sequence shown here is derived from an EMBL/GenBank/DDBJ whole genome shotgun (WGS) entry which is preliminary data.</text>
</comment>
<evidence type="ECO:0000313" key="2">
    <source>
        <dbReference type="EMBL" id="MCV6987733.1"/>
    </source>
</evidence>
<feature type="compositionally biased region" description="Low complexity" evidence="1">
    <location>
        <begin position="51"/>
        <end position="71"/>
    </location>
</feature>